<evidence type="ECO:0000256" key="10">
    <source>
        <dbReference type="ARBA" id="ARBA00024736"/>
    </source>
</evidence>
<dbReference type="InterPro" id="IPR015172">
    <property type="entry name" value="MIF4G-like_typ-1"/>
</dbReference>
<dbReference type="GO" id="GO:0005846">
    <property type="term" value="C:nuclear cap binding complex"/>
    <property type="evidence" value="ECO:0007669"/>
    <property type="project" value="InterPro"/>
</dbReference>
<dbReference type="Proteomes" id="UP000009192">
    <property type="component" value="Unassembled WGS sequence"/>
</dbReference>
<evidence type="ECO:0000259" key="13">
    <source>
        <dbReference type="SMART" id="SM00543"/>
    </source>
</evidence>
<dbReference type="InParanoid" id="B4KJA1"/>
<dbReference type="SMART" id="SM00543">
    <property type="entry name" value="MIF4G"/>
    <property type="match status" value="1"/>
</dbReference>
<keyword evidence="9" id="KW-0539">Nucleus</keyword>
<sequence>MNTRRRCRERSPEEPVPVEAGGRPTKCARRQDHKEVMATIENLMIKLSDYNSATVQGRIEDLSYYVIDTLHIYKWDILRTLVDCVEKYPMQCGSYATFVGLVNVQDYEFGSECLKCVTQQLVRALYEGEWLKAQSLVLLLADLVNTNVLTVGSMLQLLNSMVDVCEEEDASHRRRDFYAHLVLSSLPLVGRELYEKKETVLQTLLKRLQVYIKRERSPGEGARLLRIFNNCDVPQLDYLELLWLQIKRLMHAKWIEKELLRPYAAFDENLSTALQHHLPPFQPPCHEDDSADYPHPWLVFRLFEASDFPPHMRMPDELDIGRHIIEAHIMETVRLHHLERKICAERLMAYCVAKPTRPMEHCIIEVLLGQMLQLPSSPLLTINYGALIIELCKLVPDKFPRIVAQAADMLYTQLEYMNPSSFDRFVNWFSHHLSNFRYQWNWQDWENSIALPEFHPTRQFVRELLKKCMRLSYHRHIVQLVPASYAPLLPASPDPNFKYIDGLLPGATLAKHLLDAIRSKCAPELLGGLLEATTELDDGLKINVLMQSLLHLGCKSFSHIFSLLSKFQPVLKVLVNNDAHQLAMLRALFEVWSNNEHVKLVVADKLLKMHIVSNHAVVAWVFNPSLKSELVKMYLWELLNLTVRYTKYHMRVTEENQSTDLNCLLLNIAQTCVKVLLDHRKSEQSSEVDYWFQWIQGRLLQLLFNYIDDVRKISSKLREIAFEAEEAKSLSNMINDYLNYIT</sequence>
<dbReference type="GO" id="GO:0000339">
    <property type="term" value="F:RNA cap binding"/>
    <property type="evidence" value="ECO:0007669"/>
    <property type="project" value="InterPro"/>
</dbReference>
<evidence type="ECO:0000256" key="2">
    <source>
        <dbReference type="ARBA" id="ARBA00007413"/>
    </source>
</evidence>
<evidence type="ECO:0000256" key="12">
    <source>
        <dbReference type="SAM" id="MobiDB-lite"/>
    </source>
</evidence>
<evidence type="ECO:0000256" key="11">
    <source>
        <dbReference type="ARBA" id="ARBA00030965"/>
    </source>
</evidence>
<feature type="region of interest" description="Disordered" evidence="12">
    <location>
        <begin position="1"/>
        <end position="25"/>
    </location>
</feature>
<evidence type="ECO:0000256" key="8">
    <source>
        <dbReference type="ARBA" id="ARBA00023187"/>
    </source>
</evidence>
<evidence type="ECO:0000256" key="4">
    <source>
        <dbReference type="ARBA" id="ARBA00019879"/>
    </source>
</evidence>
<dbReference type="Pfam" id="PF09088">
    <property type="entry name" value="MIF4G_like"/>
    <property type="match status" value="1"/>
</dbReference>
<accession>B4KJA1</accession>
<keyword evidence="8" id="KW-0508">mRNA splicing</keyword>
<keyword evidence="7" id="KW-0943">RNA-mediated gene silencing</keyword>
<dbReference type="PANTHER" id="PTHR12412:SF2">
    <property type="entry name" value="NUCLEAR CAP-BINDING PROTEIN SUBUNIT 1"/>
    <property type="match status" value="1"/>
</dbReference>
<dbReference type="GO" id="GO:0008380">
    <property type="term" value="P:RNA splicing"/>
    <property type="evidence" value="ECO:0007669"/>
    <property type="project" value="UniProtKB-KW"/>
</dbReference>
<dbReference type="PANTHER" id="PTHR12412">
    <property type="entry name" value="CAP BINDING PROTEIN"/>
    <property type="match status" value="1"/>
</dbReference>
<keyword evidence="15" id="KW-1185">Reference proteome</keyword>
<dbReference type="InterPro" id="IPR003890">
    <property type="entry name" value="MIF4G-like_typ-3"/>
</dbReference>
<dbReference type="HOGENOM" id="CLU_013207_0_0_1"/>
<feature type="domain" description="MIF4G" evidence="13">
    <location>
        <begin position="37"/>
        <end position="250"/>
    </location>
</feature>
<protein>
    <recommendedName>
        <fullName evidence="4">Nuclear cap-binding protein subunit 1</fullName>
    </recommendedName>
    <alternativeName>
        <fullName evidence="11">80 kDa nuclear cap-binding protein</fullName>
    </alternativeName>
</protein>
<dbReference type="GO" id="GO:0003729">
    <property type="term" value="F:mRNA binding"/>
    <property type="evidence" value="ECO:0007669"/>
    <property type="project" value="TreeGrafter"/>
</dbReference>
<keyword evidence="5" id="KW-0507">mRNA processing</keyword>
<evidence type="ECO:0000256" key="1">
    <source>
        <dbReference type="ARBA" id="ARBA00004123"/>
    </source>
</evidence>
<dbReference type="SMR" id="B4KJA1"/>
<evidence type="ECO:0000313" key="15">
    <source>
        <dbReference type="Proteomes" id="UP000009192"/>
    </source>
</evidence>
<dbReference type="eggNOG" id="KOG1104">
    <property type="taxonomic scope" value="Eukaryota"/>
</dbReference>
<evidence type="ECO:0000256" key="3">
    <source>
        <dbReference type="ARBA" id="ARBA00011361"/>
    </source>
</evidence>
<dbReference type="GO" id="GO:0005634">
    <property type="term" value="C:nucleus"/>
    <property type="evidence" value="ECO:0007669"/>
    <property type="project" value="UniProtKB-SubCell"/>
</dbReference>
<dbReference type="GO" id="GO:0000184">
    <property type="term" value="P:nuclear-transcribed mRNA catabolic process, nonsense-mediated decay"/>
    <property type="evidence" value="ECO:0007669"/>
    <property type="project" value="TreeGrafter"/>
</dbReference>
<dbReference type="OrthoDB" id="10252707at2759"/>
<dbReference type="PhylomeDB" id="B4KJA1"/>
<dbReference type="SUPFAM" id="SSF48371">
    <property type="entry name" value="ARM repeat"/>
    <property type="match status" value="3"/>
</dbReference>
<organism evidence="14 15">
    <name type="scientific">Drosophila mojavensis</name>
    <name type="common">Fruit fly</name>
    <dbReference type="NCBI Taxonomy" id="7230"/>
    <lineage>
        <taxon>Eukaryota</taxon>
        <taxon>Metazoa</taxon>
        <taxon>Ecdysozoa</taxon>
        <taxon>Arthropoda</taxon>
        <taxon>Hexapoda</taxon>
        <taxon>Insecta</taxon>
        <taxon>Pterygota</taxon>
        <taxon>Neoptera</taxon>
        <taxon>Endopterygota</taxon>
        <taxon>Diptera</taxon>
        <taxon>Brachycera</taxon>
        <taxon>Muscomorpha</taxon>
        <taxon>Ephydroidea</taxon>
        <taxon>Drosophilidae</taxon>
        <taxon>Drosophila</taxon>
    </lineage>
</organism>
<dbReference type="Gene3D" id="1.25.40.180">
    <property type="match status" value="3"/>
</dbReference>
<reference evidence="14 15" key="1">
    <citation type="journal article" date="2007" name="Nature">
        <title>Evolution of genes and genomes on the Drosophila phylogeny.</title>
        <authorList>
            <consortium name="Drosophila 12 Genomes Consortium"/>
            <person name="Clark A.G."/>
            <person name="Eisen M.B."/>
            <person name="Smith D.R."/>
            <person name="Bergman C.M."/>
            <person name="Oliver B."/>
            <person name="Markow T.A."/>
            <person name="Kaufman T.C."/>
            <person name="Kellis M."/>
            <person name="Gelbart W."/>
            <person name="Iyer V.N."/>
            <person name="Pollard D.A."/>
            <person name="Sackton T.B."/>
            <person name="Larracuente A.M."/>
            <person name="Singh N.D."/>
            <person name="Abad J.P."/>
            <person name="Abt D.N."/>
            <person name="Adryan B."/>
            <person name="Aguade M."/>
            <person name="Akashi H."/>
            <person name="Anderson W.W."/>
            <person name="Aquadro C.F."/>
            <person name="Ardell D.H."/>
            <person name="Arguello R."/>
            <person name="Artieri C.G."/>
            <person name="Barbash D.A."/>
            <person name="Barker D."/>
            <person name="Barsanti P."/>
            <person name="Batterham P."/>
            <person name="Batzoglou S."/>
            <person name="Begun D."/>
            <person name="Bhutkar A."/>
            <person name="Blanco E."/>
            <person name="Bosak S.A."/>
            <person name="Bradley R.K."/>
            <person name="Brand A.D."/>
            <person name="Brent M.R."/>
            <person name="Brooks A.N."/>
            <person name="Brown R.H."/>
            <person name="Butlin R.K."/>
            <person name="Caggese C."/>
            <person name="Calvi B.R."/>
            <person name="Bernardo de Carvalho A."/>
            <person name="Caspi A."/>
            <person name="Castrezana S."/>
            <person name="Celniker S.E."/>
            <person name="Chang J.L."/>
            <person name="Chapple C."/>
            <person name="Chatterji S."/>
            <person name="Chinwalla A."/>
            <person name="Civetta A."/>
            <person name="Clifton S.W."/>
            <person name="Comeron J.M."/>
            <person name="Costello J.C."/>
            <person name="Coyne J.A."/>
            <person name="Daub J."/>
            <person name="David R.G."/>
            <person name="Delcher A.L."/>
            <person name="Delehaunty K."/>
            <person name="Do C.B."/>
            <person name="Ebling H."/>
            <person name="Edwards K."/>
            <person name="Eickbush T."/>
            <person name="Evans J.D."/>
            <person name="Filipski A."/>
            <person name="Findeiss S."/>
            <person name="Freyhult E."/>
            <person name="Fulton L."/>
            <person name="Fulton R."/>
            <person name="Garcia A.C."/>
            <person name="Gardiner A."/>
            <person name="Garfield D.A."/>
            <person name="Garvin B.E."/>
            <person name="Gibson G."/>
            <person name="Gilbert D."/>
            <person name="Gnerre S."/>
            <person name="Godfrey J."/>
            <person name="Good R."/>
            <person name="Gotea V."/>
            <person name="Gravely B."/>
            <person name="Greenberg A.J."/>
            <person name="Griffiths-Jones S."/>
            <person name="Gross S."/>
            <person name="Guigo R."/>
            <person name="Gustafson E.A."/>
            <person name="Haerty W."/>
            <person name="Hahn M.W."/>
            <person name="Halligan D.L."/>
            <person name="Halpern A.L."/>
            <person name="Halter G.M."/>
            <person name="Han M.V."/>
            <person name="Heger A."/>
            <person name="Hillier L."/>
            <person name="Hinrichs A.S."/>
            <person name="Holmes I."/>
            <person name="Hoskins R.A."/>
            <person name="Hubisz M.J."/>
            <person name="Hultmark D."/>
            <person name="Huntley M.A."/>
            <person name="Jaffe D.B."/>
            <person name="Jagadeeshan S."/>
            <person name="Jeck W.R."/>
            <person name="Johnson J."/>
            <person name="Jones C.D."/>
            <person name="Jordan W.C."/>
            <person name="Karpen G.H."/>
            <person name="Kataoka E."/>
            <person name="Keightley P.D."/>
            <person name="Kheradpour P."/>
            <person name="Kirkness E.F."/>
            <person name="Koerich L.B."/>
            <person name="Kristiansen K."/>
            <person name="Kudrna D."/>
            <person name="Kulathinal R.J."/>
            <person name="Kumar S."/>
            <person name="Kwok R."/>
            <person name="Lander E."/>
            <person name="Langley C.H."/>
            <person name="Lapoint R."/>
            <person name="Lazzaro B.P."/>
            <person name="Lee S.J."/>
            <person name="Levesque L."/>
            <person name="Li R."/>
            <person name="Lin C.F."/>
            <person name="Lin M.F."/>
            <person name="Lindblad-Toh K."/>
            <person name="Llopart A."/>
            <person name="Long M."/>
            <person name="Low L."/>
            <person name="Lozovsky E."/>
            <person name="Lu J."/>
            <person name="Luo M."/>
            <person name="Machado C.A."/>
            <person name="Makalowski W."/>
            <person name="Marzo M."/>
            <person name="Matsuda M."/>
            <person name="Matzkin L."/>
            <person name="McAllister B."/>
            <person name="McBride C.S."/>
            <person name="McKernan B."/>
            <person name="McKernan K."/>
            <person name="Mendez-Lago M."/>
            <person name="Minx P."/>
            <person name="Mollenhauer M.U."/>
            <person name="Montooth K."/>
            <person name="Mount S.M."/>
            <person name="Mu X."/>
            <person name="Myers E."/>
            <person name="Negre B."/>
            <person name="Newfeld S."/>
            <person name="Nielsen R."/>
            <person name="Noor M.A."/>
            <person name="O'Grady P."/>
            <person name="Pachter L."/>
            <person name="Papaceit M."/>
            <person name="Parisi M.J."/>
            <person name="Parisi M."/>
            <person name="Parts L."/>
            <person name="Pedersen J.S."/>
            <person name="Pesole G."/>
            <person name="Phillippy A.M."/>
            <person name="Ponting C.P."/>
            <person name="Pop M."/>
            <person name="Porcelli D."/>
            <person name="Powell J.R."/>
            <person name="Prohaska S."/>
            <person name="Pruitt K."/>
            <person name="Puig M."/>
            <person name="Quesneville H."/>
            <person name="Ram K.R."/>
            <person name="Rand D."/>
            <person name="Rasmussen M.D."/>
            <person name="Reed L.K."/>
            <person name="Reenan R."/>
            <person name="Reily A."/>
            <person name="Remington K.A."/>
            <person name="Rieger T.T."/>
            <person name="Ritchie M.G."/>
            <person name="Robin C."/>
            <person name="Rogers Y.H."/>
            <person name="Rohde C."/>
            <person name="Rozas J."/>
            <person name="Rubenfield M.J."/>
            <person name="Ruiz A."/>
            <person name="Russo S."/>
            <person name="Salzberg S.L."/>
            <person name="Sanchez-Gracia A."/>
            <person name="Saranga D.J."/>
            <person name="Sato H."/>
            <person name="Schaeffer S.W."/>
            <person name="Schatz M.C."/>
            <person name="Schlenke T."/>
            <person name="Schwartz R."/>
            <person name="Segarra C."/>
            <person name="Singh R.S."/>
            <person name="Sirot L."/>
            <person name="Sirota M."/>
            <person name="Sisneros N.B."/>
            <person name="Smith C.D."/>
            <person name="Smith T.F."/>
            <person name="Spieth J."/>
            <person name="Stage D.E."/>
            <person name="Stark A."/>
            <person name="Stephan W."/>
            <person name="Strausberg R.L."/>
            <person name="Strempel S."/>
            <person name="Sturgill D."/>
            <person name="Sutton G."/>
            <person name="Sutton G.G."/>
            <person name="Tao W."/>
            <person name="Teichmann S."/>
            <person name="Tobari Y.N."/>
            <person name="Tomimura Y."/>
            <person name="Tsolas J.M."/>
            <person name="Valente V.L."/>
            <person name="Venter E."/>
            <person name="Venter J.C."/>
            <person name="Vicario S."/>
            <person name="Vieira F.G."/>
            <person name="Vilella A.J."/>
            <person name="Villasante A."/>
            <person name="Walenz B."/>
            <person name="Wang J."/>
            <person name="Wasserman M."/>
            <person name="Watts T."/>
            <person name="Wilson D."/>
            <person name="Wilson R.K."/>
            <person name="Wing R.A."/>
            <person name="Wolfner M.F."/>
            <person name="Wong A."/>
            <person name="Wong G.K."/>
            <person name="Wu C.I."/>
            <person name="Wu G."/>
            <person name="Yamamoto D."/>
            <person name="Yang H.P."/>
            <person name="Yang S.P."/>
            <person name="Yorke J.A."/>
            <person name="Yoshida K."/>
            <person name="Zdobnov E."/>
            <person name="Zhang P."/>
            <person name="Zhang Y."/>
            <person name="Zimin A.V."/>
            <person name="Baldwin J."/>
            <person name="Abdouelleil A."/>
            <person name="Abdulkadir J."/>
            <person name="Abebe A."/>
            <person name="Abera B."/>
            <person name="Abreu J."/>
            <person name="Acer S.C."/>
            <person name="Aftuck L."/>
            <person name="Alexander A."/>
            <person name="An P."/>
            <person name="Anderson E."/>
            <person name="Anderson S."/>
            <person name="Arachi H."/>
            <person name="Azer M."/>
            <person name="Bachantsang P."/>
            <person name="Barry A."/>
            <person name="Bayul T."/>
            <person name="Berlin A."/>
            <person name="Bessette D."/>
            <person name="Bloom T."/>
            <person name="Blye J."/>
            <person name="Boguslavskiy L."/>
            <person name="Bonnet C."/>
            <person name="Boukhgalter B."/>
            <person name="Bourzgui I."/>
            <person name="Brown A."/>
            <person name="Cahill P."/>
            <person name="Channer S."/>
            <person name="Cheshatsang Y."/>
            <person name="Chuda L."/>
            <person name="Citroen M."/>
            <person name="Collymore A."/>
            <person name="Cooke P."/>
            <person name="Costello M."/>
            <person name="D'Aco K."/>
            <person name="Daza R."/>
            <person name="De Haan G."/>
            <person name="DeGray S."/>
            <person name="DeMaso C."/>
            <person name="Dhargay N."/>
            <person name="Dooley K."/>
            <person name="Dooley E."/>
            <person name="Doricent M."/>
            <person name="Dorje P."/>
            <person name="Dorjee K."/>
            <person name="Dupes A."/>
            <person name="Elong R."/>
            <person name="Falk J."/>
            <person name="Farina A."/>
            <person name="Faro S."/>
            <person name="Ferguson D."/>
            <person name="Fisher S."/>
            <person name="Foley C.D."/>
            <person name="Franke A."/>
            <person name="Friedrich D."/>
            <person name="Gadbois L."/>
            <person name="Gearin G."/>
            <person name="Gearin C.R."/>
            <person name="Giannoukos G."/>
            <person name="Goode T."/>
            <person name="Graham J."/>
            <person name="Grandbois E."/>
            <person name="Grewal S."/>
            <person name="Gyaltsen K."/>
            <person name="Hafez N."/>
            <person name="Hagos B."/>
            <person name="Hall J."/>
            <person name="Henson C."/>
            <person name="Hollinger A."/>
            <person name="Honan T."/>
            <person name="Huard M.D."/>
            <person name="Hughes L."/>
            <person name="Hurhula B."/>
            <person name="Husby M.E."/>
            <person name="Kamat A."/>
            <person name="Kanga B."/>
            <person name="Kashin S."/>
            <person name="Khazanovich D."/>
            <person name="Kisner P."/>
            <person name="Lance K."/>
            <person name="Lara M."/>
            <person name="Lee W."/>
            <person name="Lennon N."/>
            <person name="Letendre F."/>
            <person name="LeVine R."/>
            <person name="Lipovsky A."/>
            <person name="Liu X."/>
            <person name="Liu J."/>
            <person name="Liu S."/>
            <person name="Lokyitsang T."/>
            <person name="Lokyitsang Y."/>
            <person name="Lubonja R."/>
            <person name="Lui A."/>
            <person name="MacDonald P."/>
            <person name="Magnisalis V."/>
            <person name="Maru K."/>
            <person name="Matthews C."/>
            <person name="McCusker W."/>
            <person name="McDonough S."/>
            <person name="Mehta T."/>
            <person name="Meldrim J."/>
            <person name="Meneus L."/>
            <person name="Mihai O."/>
            <person name="Mihalev A."/>
            <person name="Mihova T."/>
            <person name="Mittelman R."/>
            <person name="Mlenga V."/>
            <person name="Montmayeur A."/>
            <person name="Mulrain L."/>
            <person name="Navidi A."/>
            <person name="Naylor J."/>
            <person name="Negash T."/>
            <person name="Nguyen T."/>
            <person name="Nguyen N."/>
            <person name="Nicol R."/>
            <person name="Norbu C."/>
            <person name="Norbu N."/>
            <person name="Novod N."/>
            <person name="O'Neill B."/>
            <person name="Osman S."/>
            <person name="Markiewicz E."/>
            <person name="Oyono O.L."/>
            <person name="Patti C."/>
            <person name="Phunkhang P."/>
            <person name="Pierre F."/>
            <person name="Priest M."/>
            <person name="Raghuraman S."/>
            <person name="Rege F."/>
            <person name="Reyes R."/>
            <person name="Rise C."/>
            <person name="Rogov P."/>
            <person name="Ross K."/>
            <person name="Ryan E."/>
            <person name="Settipalli S."/>
            <person name="Shea T."/>
            <person name="Sherpa N."/>
            <person name="Shi L."/>
            <person name="Shih D."/>
            <person name="Sparrow T."/>
            <person name="Spaulding J."/>
            <person name="Stalker J."/>
            <person name="Stange-Thomann N."/>
            <person name="Stavropoulos S."/>
            <person name="Stone C."/>
            <person name="Strader C."/>
            <person name="Tesfaye S."/>
            <person name="Thomson T."/>
            <person name="Thoulutsang Y."/>
            <person name="Thoulutsang D."/>
            <person name="Topham K."/>
            <person name="Topping I."/>
            <person name="Tsamla T."/>
            <person name="Vassiliev H."/>
            <person name="Vo A."/>
            <person name="Wangchuk T."/>
            <person name="Wangdi T."/>
            <person name="Weiand M."/>
            <person name="Wilkinson J."/>
            <person name="Wilson A."/>
            <person name="Yadav S."/>
            <person name="Young G."/>
            <person name="Yu Q."/>
            <person name="Zembek L."/>
            <person name="Zhong D."/>
            <person name="Zimmer A."/>
            <person name="Zwirko Z."/>
            <person name="Jaffe D.B."/>
            <person name="Alvarez P."/>
            <person name="Brockman W."/>
            <person name="Butler J."/>
            <person name="Chin C."/>
            <person name="Gnerre S."/>
            <person name="Grabherr M."/>
            <person name="Kleber M."/>
            <person name="Mauceli E."/>
            <person name="MacCallum I."/>
        </authorList>
    </citation>
    <scope>NUCLEOTIDE SEQUENCE [LARGE SCALE GENOMIC DNA]</scope>
    <source>
        <strain evidence="15">Tucson 15081-1352.22</strain>
    </source>
</reference>
<dbReference type="InterPro" id="IPR027159">
    <property type="entry name" value="CBP80"/>
</dbReference>
<dbReference type="InterPro" id="IPR016024">
    <property type="entry name" value="ARM-type_fold"/>
</dbReference>
<evidence type="ECO:0000313" key="14">
    <source>
        <dbReference type="EMBL" id="EDW12476.1"/>
    </source>
</evidence>
<dbReference type="Pfam" id="PF02854">
    <property type="entry name" value="MIF4G"/>
    <property type="match status" value="1"/>
</dbReference>
<proteinExistence type="inferred from homology"/>
<comment type="subunit">
    <text evidence="3">Component of the nuclear cap-binding complex (CBC), a heterodimer composed of Cbp80 and Cbp20 that interacts with m7GpppG-capped RNA.</text>
</comment>
<keyword evidence="6" id="KW-0506">mRNA capping</keyword>
<name>B4KJA1_DROMO</name>
<dbReference type="EMBL" id="CH933807">
    <property type="protein sequence ID" value="EDW12476.1"/>
    <property type="molecule type" value="Genomic_DNA"/>
</dbReference>
<comment type="similarity">
    <text evidence="2">Belongs to the NCBP1 family.</text>
</comment>
<gene>
    <name evidence="14" type="primary">Dmoj\GI24596</name>
    <name evidence="14" type="ORF">Dmoj_GI24596</name>
</gene>
<evidence type="ECO:0000256" key="9">
    <source>
        <dbReference type="ARBA" id="ARBA00023242"/>
    </source>
</evidence>
<dbReference type="Pfam" id="PF09090">
    <property type="entry name" value="MIF4G_like_2"/>
    <property type="match status" value="1"/>
</dbReference>
<dbReference type="GO" id="GO:0006406">
    <property type="term" value="P:mRNA export from nucleus"/>
    <property type="evidence" value="ECO:0007669"/>
    <property type="project" value="InterPro"/>
</dbReference>
<dbReference type="KEGG" id="dmo:Dmoj_GI24596"/>
<dbReference type="AlphaFoldDB" id="B4KJA1"/>
<dbReference type="GO" id="GO:0006370">
    <property type="term" value="P:7-methylguanosine mRNA capping"/>
    <property type="evidence" value="ECO:0007669"/>
    <property type="project" value="UniProtKB-KW"/>
</dbReference>
<dbReference type="OMA" id="GCKSFTH"/>
<evidence type="ECO:0000256" key="5">
    <source>
        <dbReference type="ARBA" id="ARBA00022664"/>
    </source>
</evidence>
<comment type="function">
    <text evidence="10">Component of the cap-binding complex (CBC), which binds cotranscriptionally to the 5'-cap of pre-mRNAs and is involved in various processes such as pre-mRNA splicing and RNA-mediated gene silencing (RNAi). The CBC complex is involved in miRNA-mediated RNA interference via its interaction with Ars2 and is required for primary microRNAs (miRNAs) processing. Also involved in innate immunity via the short interfering RNAs (siRNAs) processing machinery by restricting the viral RNA production. In the CBC complex, Cbp80 does not bind directly capped RNAs (m7GpppG-capped RNA) but is required to stabilize the movement of the N-terminal loop of Cbp20 and lock the CBC into a high affinity cap-binding state with the cap structure.</text>
</comment>
<evidence type="ECO:0000256" key="7">
    <source>
        <dbReference type="ARBA" id="ARBA00023158"/>
    </source>
</evidence>
<dbReference type="InterPro" id="IPR015174">
    <property type="entry name" value="MIF4G-like_typ-2"/>
</dbReference>
<dbReference type="GO" id="GO:0031047">
    <property type="term" value="P:regulatory ncRNA-mediated gene silencing"/>
    <property type="evidence" value="ECO:0007669"/>
    <property type="project" value="UniProtKB-KW"/>
</dbReference>
<comment type="subcellular location">
    <subcellularLocation>
        <location evidence="1">Nucleus</location>
    </subcellularLocation>
</comment>
<evidence type="ECO:0000256" key="6">
    <source>
        <dbReference type="ARBA" id="ARBA00023042"/>
    </source>
</evidence>